<dbReference type="EMBL" id="JAUJYO010000005">
    <property type="protein sequence ID" value="KAK1315600.1"/>
    <property type="molecule type" value="Genomic_DNA"/>
</dbReference>
<gene>
    <name evidence="2" type="ORF">QJS10_CPA05g01348</name>
</gene>
<accession>A0AAV9ERZ0</accession>
<reference evidence="2" key="2">
    <citation type="submission" date="2023-06" db="EMBL/GenBank/DDBJ databases">
        <authorList>
            <person name="Ma L."/>
            <person name="Liu K.-W."/>
            <person name="Li Z."/>
            <person name="Hsiao Y.-Y."/>
            <person name="Qi Y."/>
            <person name="Fu T."/>
            <person name="Tang G."/>
            <person name="Zhang D."/>
            <person name="Sun W.-H."/>
            <person name="Liu D.-K."/>
            <person name="Li Y."/>
            <person name="Chen G.-Z."/>
            <person name="Liu X.-D."/>
            <person name="Liao X.-Y."/>
            <person name="Jiang Y.-T."/>
            <person name="Yu X."/>
            <person name="Hao Y."/>
            <person name="Huang J."/>
            <person name="Zhao X.-W."/>
            <person name="Ke S."/>
            <person name="Chen Y.-Y."/>
            <person name="Wu W.-L."/>
            <person name="Hsu J.-L."/>
            <person name="Lin Y.-F."/>
            <person name="Huang M.-D."/>
            <person name="Li C.-Y."/>
            <person name="Huang L."/>
            <person name="Wang Z.-W."/>
            <person name="Zhao X."/>
            <person name="Zhong W.-Y."/>
            <person name="Peng D.-H."/>
            <person name="Ahmad S."/>
            <person name="Lan S."/>
            <person name="Zhang J.-S."/>
            <person name="Tsai W.-C."/>
            <person name="Van De Peer Y."/>
            <person name="Liu Z.-J."/>
        </authorList>
    </citation>
    <scope>NUCLEOTIDE SEQUENCE</scope>
    <source>
        <strain evidence="2">CP</strain>
        <tissue evidence="2">Leaves</tissue>
    </source>
</reference>
<comment type="caution">
    <text evidence="2">The sequence shown here is derived from an EMBL/GenBank/DDBJ whole genome shotgun (WGS) entry which is preliminary data.</text>
</comment>
<evidence type="ECO:0000313" key="2">
    <source>
        <dbReference type="EMBL" id="KAK1315600.1"/>
    </source>
</evidence>
<keyword evidence="3" id="KW-1185">Reference proteome</keyword>
<dbReference type="Pfam" id="PF13966">
    <property type="entry name" value="zf-RVT"/>
    <property type="match status" value="1"/>
</dbReference>
<dbReference type="Proteomes" id="UP001180020">
    <property type="component" value="Unassembled WGS sequence"/>
</dbReference>
<feature type="domain" description="Reverse transcriptase zinc-binding" evidence="1">
    <location>
        <begin position="84"/>
        <end position="172"/>
    </location>
</feature>
<proteinExistence type="predicted"/>
<evidence type="ECO:0000259" key="1">
    <source>
        <dbReference type="Pfam" id="PF13966"/>
    </source>
</evidence>
<sequence length="274" mass="31418">MVRGGSTPARVSTDIQIGGEQRPHRSTMLVAWESGRGMAILNAPHHVGTRGRRNSAAAGKTARMEIQPLREDALVWAPSSSSKFTVRACYSYWRRENPEVFNMVDQTRWLWKRKMPLKVKIFMWMAFQNHLLTKEYRARWNPTASTQCEICYAASESTDHLFGQCPTLVPLWRMVGHATGIHTSFHNKEELWHLLKGYSRSGVSSAQARVIKLIIPEALWAVWLGRNKLLFAGQRFYVENVWEETMRSLSAWGCMLGWMRGVRLVRGVLQFDPG</sequence>
<organism evidence="2 3">
    <name type="scientific">Acorus calamus</name>
    <name type="common">Sweet flag</name>
    <dbReference type="NCBI Taxonomy" id="4465"/>
    <lineage>
        <taxon>Eukaryota</taxon>
        <taxon>Viridiplantae</taxon>
        <taxon>Streptophyta</taxon>
        <taxon>Embryophyta</taxon>
        <taxon>Tracheophyta</taxon>
        <taxon>Spermatophyta</taxon>
        <taxon>Magnoliopsida</taxon>
        <taxon>Liliopsida</taxon>
        <taxon>Acoraceae</taxon>
        <taxon>Acorus</taxon>
    </lineage>
</organism>
<reference evidence="2" key="1">
    <citation type="journal article" date="2023" name="Nat. Commun.">
        <title>Diploid and tetraploid genomes of Acorus and the evolution of monocots.</title>
        <authorList>
            <person name="Ma L."/>
            <person name="Liu K.W."/>
            <person name="Li Z."/>
            <person name="Hsiao Y.Y."/>
            <person name="Qi Y."/>
            <person name="Fu T."/>
            <person name="Tang G.D."/>
            <person name="Zhang D."/>
            <person name="Sun W.H."/>
            <person name="Liu D.K."/>
            <person name="Li Y."/>
            <person name="Chen G.Z."/>
            <person name="Liu X.D."/>
            <person name="Liao X.Y."/>
            <person name="Jiang Y.T."/>
            <person name="Yu X."/>
            <person name="Hao Y."/>
            <person name="Huang J."/>
            <person name="Zhao X.W."/>
            <person name="Ke S."/>
            <person name="Chen Y.Y."/>
            <person name="Wu W.L."/>
            <person name="Hsu J.L."/>
            <person name="Lin Y.F."/>
            <person name="Huang M.D."/>
            <person name="Li C.Y."/>
            <person name="Huang L."/>
            <person name="Wang Z.W."/>
            <person name="Zhao X."/>
            <person name="Zhong W.Y."/>
            <person name="Peng D.H."/>
            <person name="Ahmad S."/>
            <person name="Lan S."/>
            <person name="Zhang J.S."/>
            <person name="Tsai W.C."/>
            <person name="Van de Peer Y."/>
            <person name="Liu Z.J."/>
        </authorList>
    </citation>
    <scope>NUCLEOTIDE SEQUENCE</scope>
    <source>
        <strain evidence="2">CP</strain>
    </source>
</reference>
<dbReference type="InterPro" id="IPR026960">
    <property type="entry name" value="RVT-Znf"/>
</dbReference>
<dbReference type="AlphaFoldDB" id="A0AAV9ERZ0"/>
<protein>
    <recommendedName>
        <fullName evidence="1">Reverse transcriptase zinc-binding domain-containing protein</fullName>
    </recommendedName>
</protein>
<name>A0AAV9ERZ0_ACOCL</name>
<evidence type="ECO:0000313" key="3">
    <source>
        <dbReference type="Proteomes" id="UP001180020"/>
    </source>
</evidence>